<dbReference type="PANTHER" id="PTHR43874:SF99">
    <property type="entry name" value="TWO-COMPONENT RESPONSE REGULATOR ARR16"/>
    <property type="match status" value="1"/>
</dbReference>
<protein>
    <recommendedName>
        <fullName evidence="5">Response regulatory domain-containing protein</fullName>
    </recommendedName>
</protein>
<dbReference type="Proteomes" id="UP000657918">
    <property type="component" value="Unassembled WGS sequence"/>
</dbReference>
<dbReference type="EMBL" id="JADGMS010000019">
    <property type="protein sequence ID" value="KAF9661321.1"/>
    <property type="molecule type" value="Genomic_DNA"/>
</dbReference>
<dbReference type="Gene3D" id="3.40.50.2300">
    <property type="match status" value="1"/>
</dbReference>
<evidence type="ECO:0000313" key="6">
    <source>
        <dbReference type="EMBL" id="KAF9661318.1"/>
    </source>
</evidence>
<organism evidence="6 8">
    <name type="scientific">Salix dunnii</name>
    <dbReference type="NCBI Taxonomy" id="1413687"/>
    <lineage>
        <taxon>Eukaryota</taxon>
        <taxon>Viridiplantae</taxon>
        <taxon>Streptophyta</taxon>
        <taxon>Embryophyta</taxon>
        <taxon>Tracheophyta</taxon>
        <taxon>Spermatophyta</taxon>
        <taxon>Magnoliopsida</taxon>
        <taxon>eudicotyledons</taxon>
        <taxon>Gunneridae</taxon>
        <taxon>Pentapetalae</taxon>
        <taxon>rosids</taxon>
        <taxon>fabids</taxon>
        <taxon>Malpighiales</taxon>
        <taxon>Salicaceae</taxon>
        <taxon>Saliceae</taxon>
        <taxon>Salix</taxon>
    </lineage>
</organism>
<dbReference type="InterPro" id="IPR001789">
    <property type="entry name" value="Sig_transdc_resp-reg_receiver"/>
</dbReference>
<dbReference type="AlphaFoldDB" id="A0A835J0N4"/>
<feature type="domain" description="Response regulatory" evidence="5">
    <location>
        <begin position="25"/>
        <end position="151"/>
    </location>
</feature>
<evidence type="ECO:0000256" key="2">
    <source>
        <dbReference type="ARBA" id="ARBA00023015"/>
    </source>
</evidence>
<dbReference type="InterPro" id="IPR045279">
    <property type="entry name" value="ARR-like"/>
</dbReference>
<comment type="caution">
    <text evidence="6">The sequence shown here is derived from an EMBL/GenBank/DDBJ whole genome shotgun (WGS) entry which is preliminary data.</text>
</comment>
<dbReference type="PANTHER" id="PTHR43874">
    <property type="entry name" value="TWO-COMPONENT RESPONSE REGULATOR"/>
    <property type="match status" value="1"/>
</dbReference>
<gene>
    <name evidence="6" type="ORF">SADUNF_Sadunf19G0055600</name>
    <name evidence="7" type="ORF">SADUNF_Sadunf19G0055900</name>
</gene>
<dbReference type="CDD" id="cd17581">
    <property type="entry name" value="REC_typeA_ARR"/>
    <property type="match status" value="1"/>
</dbReference>
<dbReference type="PROSITE" id="PS50110">
    <property type="entry name" value="RESPONSE_REGULATORY"/>
    <property type="match status" value="1"/>
</dbReference>
<dbReference type="EMBL" id="JADGMS010000019">
    <property type="protein sequence ID" value="KAF9661318.1"/>
    <property type="molecule type" value="Genomic_DNA"/>
</dbReference>
<evidence type="ECO:0000256" key="4">
    <source>
        <dbReference type="PROSITE-ProRule" id="PRU00169"/>
    </source>
</evidence>
<name>A0A835J0N4_9ROSI</name>
<evidence type="ECO:0000313" key="8">
    <source>
        <dbReference type="Proteomes" id="UP000657918"/>
    </source>
</evidence>
<keyword evidence="1" id="KW-0902">Two-component regulatory system</keyword>
<evidence type="ECO:0000259" key="5">
    <source>
        <dbReference type="PROSITE" id="PS50110"/>
    </source>
</evidence>
<dbReference type="SMART" id="SM00448">
    <property type="entry name" value="REC"/>
    <property type="match status" value="1"/>
</dbReference>
<keyword evidence="2" id="KW-0805">Transcription regulation</keyword>
<evidence type="ECO:0000256" key="1">
    <source>
        <dbReference type="ARBA" id="ARBA00023012"/>
    </source>
</evidence>
<evidence type="ECO:0000313" key="7">
    <source>
        <dbReference type="EMBL" id="KAF9661321.1"/>
    </source>
</evidence>
<evidence type="ECO:0000256" key="3">
    <source>
        <dbReference type="ARBA" id="ARBA00023163"/>
    </source>
</evidence>
<feature type="modified residue" description="4-aspartylphosphate" evidence="4">
    <location>
        <position position="84"/>
    </location>
</feature>
<dbReference type="InterPro" id="IPR011006">
    <property type="entry name" value="CheY-like_superfamily"/>
</dbReference>
<keyword evidence="8" id="KW-1185">Reference proteome</keyword>
<dbReference type="GO" id="GO:0009736">
    <property type="term" value="P:cytokinin-activated signaling pathway"/>
    <property type="evidence" value="ECO:0007669"/>
    <property type="project" value="InterPro"/>
</dbReference>
<dbReference type="GO" id="GO:0000160">
    <property type="term" value="P:phosphorelay signal transduction system"/>
    <property type="evidence" value="ECO:0007669"/>
    <property type="project" value="UniProtKB-KW"/>
</dbReference>
<proteinExistence type="predicted"/>
<dbReference type="OrthoDB" id="60033at2759"/>
<accession>A0A835J0N4</accession>
<dbReference type="SUPFAM" id="SSF52172">
    <property type="entry name" value="CheY-like"/>
    <property type="match status" value="1"/>
</dbReference>
<sequence>MANSFSSSSSSSSLSMKFDFDEKPHVLAVDDNLIDRKVIERLFINSTCKVTTAENAKRALEYLGLADGQHPNHNDLKVNLIITDYSMPGMTGYELLKRIKESPTLKEIPVVVVSSENIPTRINQCMQGGAQEFLLKPLQLSDATKLRCHIEKLNNPLQGGVAREDERA</sequence>
<keyword evidence="4" id="KW-0597">Phosphoprotein</keyword>
<reference evidence="6 8" key="1">
    <citation type="submission" date="2020-10" db="EMBL/GenBank/DDBJ databases">
        <title>Plant Genome Project.</title>
        <authorList>
            <person name="Zhang R.-G."/>
        </authorList>
    </citation>
    <scope>NUCLEOTIDE SEQUENCE [LARGE SCALE GENOMIC DNA]</scope>
    <source>
        <strain evidence="6">FAFU-HL-1</strain>
        <tissue evidence="6">Leaf</tissue>
    </source>
</reference>
<dbReference type="Pfam" id="PF00072">
    <property type="entry name" value="Response_reg"/>
    <property type="match status" value="1"/>
</dbReference>
<keyword evidence="3" id="KW-0804">Transcription</keyword>